<keyword evidence="3 9" id="KW-0436">Ligase</keyword>
<reference evidence="10 11" key="1">
    <citation type="submission" date="2019-12" db="EMBL/GenBank/DDBJ databases">
        <authorList>
            <person name="Santos-Garcia D."/>
            <person name="Santos-Garcia D."/>
            <person name="Santos-Garcia D."/>
        </authorList>
    </citation>
    <scope>NUCLEOTIDE SEQUENCE [LARGE SCALE GENOMIC DNA]</scope>
    <source>
        <strain evidence="10">PeMo</strain>
    </source>
</reference>
<gene>
    <name evidence="9 10" type="primary">glyQ</name>
    <name evidence="10" type="ORF">PEMO_0276</name>
</gene>
<dbReference type="RefSeq" id="WP_180824983.1">
    <property type="nucleotide sequence ID" value="NZ_LR744089.1"/>
</dbReference>
<dbReference type="InterPro" id="IPR045864">
    <property type="entry name" value="aa-tRNA-synth_II/BPL/LPL"/>
</dbReference>
<comment type="subunit">
    <text evidence="2 9">Tetramer of two alpha and two beta subunits.</text>
</comment>
<keyword evidence="7 9" id="KW-0030">Aminoacyl-tRNA synthetase</keyword>
<dbReference type="PANTHER" id="PTHR30075:SF2">
    <property type="entry name" value="GLYCINE--TRNA LIGASE, CHLOROPLASTIC_MITOCHONDRIAL 2"/>
    <property type="match status" value="1"/>
</dbReference>
<dbReference type="Proteomes" id="UP000510842">
    <property type="component" value="Chromosome"/>
</dbReference>
<evidence type="ECO:0000256" key="1">
    <source>
        <dbReference type="ARBA" id="ARBA00008226"/>
    </source>
</evidence>
<evidence type="ECO:0000256" key="5">
    <source>
        <dbReference type="ARBA" id="ARBA00022840"/>
    </source>
</evidence>
<dbReference type="AlphaFoldDB" id="A0A6S6S4Z1"/>
<evidence type="ECO:0000256" key="2">
    <source>
        <dbReference type="ARBA" id="ARBA00011209"/>
    </source>
</evidence>
<dbReference type="EMBL" id="LR744089">
    <property type="protein sequence ID" value="CAA3708909.1"/>
    <property type="molecule type" value="Genomic_DNA"/>
</dbReference>
<dbReference type="PROSITE" id="PS50861">
    <property type="entry name" value="AA_TRNA_LIGASE_II_GLYAB"/>
    <property type="match status" value="1"/>
</dbReference>
<dbReference type="PANTHER" id="PTHR30075">
    <property type="entry name" value="GLYCYL-TRNA SYNTHETASE"/>
    <property type="match status" value="1"/>
</dbReference>
<dbReference type="GO" id="GO:0005524">
    <property type="term" value="F:ATP binding"/>
    <property type="evidence" value="ECO:0007669"/>
    <property type="project" value="UniProtKB-UniRule"/>
</dbReference>
<dbReference type="Pfam" id="PF02091">
    <property type="entry name" value="tRNA-synt_2e"/>
    <property type="match status" value="1"/>
</dbReference>
<comment type="catalytic activity">
    <reaction evidence="8 9">
        <text>tRNA(Gly) + glycine + ATP = glycyl-tRNA(Gly) + AMP + diphosphate</text>
        <dbReference type="Rhea" id="RHEA:16013"/>
        <dbReference type="Rhea" id="RHEA-COMP:9664"/>
        <dbReference type="Rhea" id="RHEA-COMP:9683"/>
        <dbReference type="ChEBI" id="CHEBI:30616"/>
        <dbReference type="ChEBI" id="CHEBI:33019"/>
        <dbReference type="ChEBI" id="CHEBI:57305"/>
        <dbReference type="ChEBI" id="CHEBI:78442"/>
        <dbReference type="ChEBI" id="CHEBI:78522"/>
        <dbReference type="ChEBI" id="CHEBI:456215"/>
        <dbReference type="EC" id="6.1.1.14"/>
    </reaction>
</comment>
<accession>A0A6S6S4Z1</accession>
<dbReference type="InterPro" id="IPR006194">
    <property type="entry name" value="Gly-tRNA-synth_heterodimer"/>
</dbReference>
<dbReference type="GO" id="GO:0006426">
    <property type="term" value="P:glycyl-tRNA aminoacylation"/>
    <property type="evidence" value="ECO:0007669"/>
    <property type="project" value="UniProtKB-UniRule"/>
</dbReference>
<dbReference type="NCBIfam" id="NF006827">
    <property type="entry name" value="PRK09348.1"/>
    <property type="match status" value="1"/>
</dbReference>
<keyword evidence="4 9" id="KW-0547">Nucleotide-binding</keyword>
<evidence type="ECO:0000256" key="7">
    <source>
        <dbReference type="ARBA" id="ARBA00023146"/>
    </source>
</evidence>
<dbReference type="PRINTS" id="PR01044">
    <property type="entry name" value="TRNASYNTHGA"/>
</dbReference>
<dbReference type="InterPro" id="IPR002310">
    <property type="entry name" value="Gly-tRNA_ligase_asu"/>
</dbReference>
<comment type="similarity">
    <text evidence="1 9">Belongs to the class-II aminoacyl-tRNA synthetase family.</text>
</comment>
<keyword evidence="5 9" id="KW-0067">ATP-binding</keyword>
<organism evidence="10 11">
    <name type="scientific">Candidatus Portiera aleyrodidarum</name>
    <name type="common">primary endosymbiont of Bemisia tabaci</name>
    <dbReference type="NCBI Taxonomy" id="91844"/>
    <lineage>
        <taxon>Bacteria</taxon>
        <taxon>Pseudomonadati</taxon>
        <taxon>Pseudomonadota</taxon>
        <taxon>Gammaproteobacteria</taxon>
        <taxon>Candidatus Johnevansiales</taxon>
        <taxon>Candidatus Johnevansiaceae</taxon>
        <taxon>Candidatus Portiera</taxon>
    </lineage>
</organism>
<evidence type="ECO:0000256" key="4">
    <source>
        <dbReference type="ARBA" id="ARBA00022741"/>
    </source>
</evidence>
<comment type="subcellular location">
    <subcellularLocation>
        <location evidence="9">Cytoplasm</location>
    </subcellularLocation>
</comment>
<keyword evidence="11" id="KW-1185">Reference proteome</keyword>
<evidence type="ECO:0000256" key="3">
    <source>
        <dbReference type="ARBA" id="ARBA00022598"/>
    </source>
</evidence>
<protein>
    <recommendedName>
        <fullName evidence="9">Glycine--tRNA ligase alpha subunit</fullName>
        <ecNumber evidence="9">6.1.1.14</ecNumber>
    </recommendedName>
    <alternativeName>
        <fullName evidence="9">Glycyl-tRNA synthetase alpha subunit</fullName>
        <shortName evidence="9">GlyRS</shortName>
    </alternativeName>
</protein>
<proteinExistence type="inferred from homology"/>
<dbReference type="Gene3D" id="3.30.930.10">
    <property type="entry name" value="Bira Bifunctional Protein, Domain 2"/>
    <property type="match status" value="1"/>
</dbReference>
<evidence type="ECO:0000313" key="11">
    <source>
        <dbReference type="Proteomes" id="UP000510842"/>
    </source>
</evidence>
<dbReference type="EC" id="6.1.1.14" evidence="9"/>
<sequence>MKININTIEKLILILKKFWSKFGCIILQPLDIEIGAATFHPFTFFNSINKKKEIVKTCYIQSCRRPKDGRYGNKTNRLQHYYQFQVIFKPSPKNFQQIYLDSLQYLGINLKINDIKFIEDNWESPSLGAWGLGWEVWLNNIEITQITYFQQIGGIDCYPITGEITYGIERIAMHLQNIDNIYDIKWNNDITYGDIFLQNEKEQSTYNFNYLDKKNLLKIFLKYETSCFHLLQNNLIIPAYEKLLKSSHILNLLDSCKFLDFLEKKIYIYRVRSMACEIAKNYIKNYEEK</sequence>
<dbReference type="NCBIfam" id="TIGR00388">
    <property type="entry name" value="glyQ"/>
    <property type="match status" value="1"/>
</dbReference>
<name>A0A6S6S4Z1_9GAMM</name>
<evidence type="ECO:0000313" key="10">
    <source>
        <dbReference type="EMBL" id="CAA3708909.1"/>
    </source>
</evidence>
<dbReference type="GO" id="GO:0005829">
    <property type="term" value="C:cytosol"/>
    <property type="evidence" value="ECO:0007669"/>
    <property type="project" value="TreeGrafter"/>
</dbReference>
<evidence type="ECO:0000256" key="6">
    <source>
        <dbReference type="ARBA" id="ARBA00022917"/>
    </source>
</evidence>
<dbReference type="SUPFAM" id="SSF55681">
    <property type="entry name" value="Class II aaRS and biotin synthetases"/>
    <property type="match status" value="1"/>
</dbReference>
<dbReference type="Gene3D" id="1.20.58.180">
    <property type="entry name" value="Class II aaRS and biotin synthetases, domain 2"/>
    <property type="match status" value="1"/>
</dbReference>
<evidence type="ECO:0000256" key="8">
    <source>
        <dbReference type="ARBA" id="ARBA00047937"/>
    </source>
</evidence>
<keyword evidence="6 9" id="KW-0648">Protein biosynthesis</keyword>
<dbReference type="HAMAP" id="MF_00254">
    <property type="entry name" value="Gly_tRNA_synth_alpha"/>
    <property type="match status" value="1"/>
</dbReference>
<dbReference type="GO" id="GO:0004820">
    <property type="term" value="F:glycine-tRNA ligase activity"/>
    <property type="evidence" value="ECO:0007669"/>
    <property type="project" value="UniProtKB-UniRule"/>
</dbReference>
<keyword evidence="9" id="KW-0963">Cytoplasm</keyword>
<evidence type="ECO:0000256" key="9">
    <source>
        <dbReference type="HAMAP-Rule" id="MF_00254"/>
    </source>
</evidence>